<dbReference type="PANTHER" id="PTHR33790:SF1">
    <property type="entry name" value="PROTEIN EARLY RESPONSIVE TO DEHYDRATION 15"/>
    <property type="match status" value="1"/>
</dbReference>
<dbReference type="EMBL" id="BSYO01000020">
    <property type="protein sequence ID" value="GMH19340.1"/>
    <property type="molecule type" value="Genomic_DNA"/>
</dbReference>
<evidence type="ECO:0000313" key="3">
    <source>
        <dbReference type="Proteomes" id="UP001279734"/>
    </source>
</evidence>
<reference evidence="2" key="1">
    <citation type="submission" date="2023-05" db="EMBL/GenBank/DDBJ databases">
        <title>Nepenthes gracilis genome sequencing.</title>
        <authorList>
            <person name="Fukushima K."/>
        </authorList>
    </citation>
    <scope>NUCLEOTIDE SEQUENCE</scope>
    <source>
        <strain evidence="2">SING2019-196</strain>
    </source>
</reference>
<protein>
    <recommendedName>
        <fullName evidence="4">Early response to dehydration 15-like protein</fullName>
    </recommendedName>
</protein>
<dbReference type="InterPro" id="IPR040414">
    <property type="entry name" value="CID1/CID2"/>
</dbReference>
<dbReference type="Proteomes" id="UP001279734">
    <property type="component" value="Unassembled WGS sequence"/>
</dbReference>
<sequence>MELSLLSSLNPNAPIFVPMAYRAVEDFSDQWWDLVRSCSGFRDYWLQECFHDPETESLLSEIDDHVLGLDAVFDAHLKRPEEEMRKGRELISSGALKRSNHRSDIVTQRYSPKPPKIVNQKVSPRTIHQPR</sequence>
<evidence type="ECO:0000313" key="2">
    <source>
        <dbReference type="EMBL" id="GMH19340.1"/>
    </source>
</evidence>
<dbReference type="AlphaFoldDB" id="A0AAD3SWS9"/>
<proteinExistence type="predicted"/>
<feature type="region of interest" description="Disordered" evidence="1">
    <location>
        <begin position="83"/>
        <end position="131"/>
    </location>
</feature>
<keyword evidence="3" id="KW-1185">Reference proteome</keyword>
<organism evidence="2 3">
    <name type="scientific">Nepenthes gracilis</name>
    <name type="common">Slender pitcher plant</name>
    <dbReference type="NCBI Taxonomy" id="150966"/>
    <lineage>
        <taxon>Eukaryota</taxon>
        <taxon>Viridiplantae</taxon>
        <taxon>Streptophyta</taxon>
        <taxon>Embryophyta</taxon>
        <taxon>Tracheophyta</taxon>
        <taxon>Spermatophyta</taxon>
        <taxon>Magnoliopsida</taxon>
        <taxon>eudicotyledons</taxon>
        <taxon>Gunneridae</taxon>
        <taxon>Pentapetalae</taxon>
        <taxon>Caryophyllales</taxon>
        <taxon>Nepenthaceae</taxon>
        <taxon>Nepenthes</taxon>
    </lineage>
</organism>
<accession>A0AAD3SWS9</accession>
<evidence type="ECO:0000256" key="1">
    <source>
        <dbReference type="SAM" id="MobiDB-lite"/>
    </source>
</evidence>
<comment type="caution">
    <text evidence="2">The sequence shown here is derived from an EMBL/GenBank/DDBJ whole genome shotgun (WGS) entry which is preliminary data.</text>
</comment>
<dbReference type="PANTHER" id="PTHR33790">
    <property type="entry name" value="OS05G0344200 PROTEIN"/>
    <property type="match status" value="1"/>
</dbReference>
<gene>
    <name evidence="2" type="ORF">Nepgr_021181</name>
</gene>
<evidence type="ECO:0008006" key="4">
    <source>
        <dbReference type="Google" id="ProtNLM"/>
    </source>
</evidence>
<name>A0AAD3SWS9_NEPGR</name>